<evidence type="ECO:0000313" key="3">
    <source>
        <dbReference type="Proteomes" id="UP000824782"/>
    </source>
</evidence>
<evidence type="ECO:0000313" key="2">
    <source>
        <dbReference type="EMBL" id="KAG8548570.1"/>
    </source>
</evidence>
<comment type="caution">
    <text evidence="2">The sequence shown here is derived from an EMBL/GenBank/DDBJ whole genome shotgun (WGS) entry which is preliminary data.</text>
</comment>
<keyword evidence="1" id="KW-1133">Transmembrane helix</keyword>
<keyword evidence="1" id="KW-0812">Transmembrane</keyword>
<gene>
    <name evidence="2" type="ORF">GDO81_024933</name>
</gene>
<protein>
    <submittedName>
        <fullName evidence="2">Uncharacterized protein</fullName>
    </submittedName>
</protein>
<sequence>MFYAVDLVVHRPGSFMPPELMSTFFSFVQEVCCNLDPLKVTWLTRTVSAVVLGLFQSRFLALFLDFYYFLYF</sequence>
<accession>A0AAV6ZMP6</accession>
<feature type="transmembrane region" description="Helical" evidence="1">
    <location>
        <begin position="47"/>
        <end position="70"/>
    </location>
</feature>
<keyword evidence="3" id="KW-1185">Reference proteome</keyword>
<dbReference type="Proteomes" id="UP000824782">
    <property type="component" value="Unassembled WGS sequence"/>
</dbReference>
<keyword evidence="1" id="KW-0472">Membrane</keyword>
<proteinExistence type="predicted"/>
<organism evidence="2 3">
    <name type="scientific">Engystomops pustulosus</name>
    <name type="common">Tungara frog</name>
    <name type="synonym">Physalaemus pustulosus</name>
    <dbReference type="NCBI Taxonomy" id="76066"/>
    <lineage>
        <taxon>Eukaryota</taxon>
        <taxon>Metazoa</taxon>
        <taxon>Chordata</taxon>
        <taxon>Craniata</taxon>
        <taxon>Vertebrata</taxon>
        <taxon>Euteleostomi</taxon>
        <taxon>Amphibia</taxon>
        <taxon>Batrachia</taxon>
        <taxon>Anura</taxon>
        <taxon>Neobatrachia</taxon>
        <taxon>Hyloidea</taxon>
        <taxon>Leptodactylidae</taxon>
        <taxon>Leiuperinae</taxon>
        <taxon>Engystomops</taxon>
    </lineage>
</organism>
<evidence type="ECO:0000256" key="1">
    <source>
        <dbReference type="SAM" id="Phobius"/>
    </source>
</evidence>
<dbReference type="EMBL" id="WNYA01000374">
    <property type="protein sequence ID" value="KAG8548570.1"/>
    <property type="molecule type" value="Genomic_DNA"/>
</dbReference>
<reference evidence="2" key="1">
    <citation type="thesis" date="2020" institute="ProQuest LLC" country="789 East Eisenhower Parkway, Ann Arbor, MI, USA">
        <title>Comparative Genomics and Chromosome Evolution.</title>
        <authorList>
            <person name="Mudd A.B."/>
        </authorList>
    </citation>
    <scope>NUCLEOTIDE SEQUENCE</scope>
    <source>
        <strain evidence="2">237g6f4</strain>
        <tissue evidence="2">Blood</tissue>
    </source>
</reference>
<name>A0AAV6ZMP6_ENGPU</name>
<dbReference type="AlphaFoldDB" id="A0AAV6ZMP6"/>